<evidence type="ECO:0000313" key="6">
    <source>
        <dbReference type="Proteomes" id="UP001224775"/>
    </source>
</evidence>
<dbReference type="Gene3D" id="1.10.4190.10">
    <property type="entry name" value="Urease accessory protein UreF"/>
    <property type="match status" value="1"/>
</dbReference>
<dbReference type="EMBL" id="JATAAI010000033">
    <property type="protein sequence ID" value="KAK1735493.1"/>
    <property type="molecule type" value="Genomic_DNA"/>
</dbReference>
<sequence>IFLHTPTVNMALLPKALLNRCIIRRARSASYSTSSILQSAVPLPTHTNRGSKNDYHQNGYGKIVAVSSVPSSDVLPTTVHTHFTELRHSSPMRLVPSRRTNPTAYNTQHRRENGASNRSHHREGVLLHLSSYGGGLVPGDKLNLDIDVRGKGAMLAVMTQGGQRIYRPGEHFRRYENYNYEISAALSKPNPEMNSLKVCQSTINCTIEPGATLFYLPDPTVPYRSSAFEERRVFNCQFASAASDNNNNDQGSLIAVDWYSSGRTYSTDIEERWAFDYLATRTELYITDESHHEQVKPNLIESLSFGNKGVSSRSPPAAASMGQSFDAMATLLLHGPTSLPVAKRAMELERKLAEKLTRIRRDDSVLEEQANGDIDGLDELLESLGGQVLLSVTPVEHNSDNQQKQSQSHNNTHMVRIIAENNEDVYRALHFCLKECSEHFGGLEPYKERIHSSKTVREKSIPLSMQQEKETRENKGEDLEAIVDQLGLFPVQNNNKNHNNNAWFRMCTLSDSSLPVGSFAHSQGIEAAAQMQLFRDTNHTDPLLAKNLSQSCSIEALSDFVYSVSRSNARFSTPLVMAGYFLMQQSEQGLELDELHQLWSKIDDYTDTMLITNRPGRRASIDQGLGLVRIASSFSDDCDINHDSGNTADLWALISQSIDKNGMDAMQSRRPPTNGSSQTKGHAAPIYGILSAKLGITPLDSCRVFAFGAARDAVSAAVRLNLIGPAAGLSLLDRVGRKAVEDGLEEGLVGMLYSSREELGCDEFSSAMIDRWLQSVHTCAPMLDAAQPLADLLQVRLFRT</sequence>
<feature type="region of interest" description="Disordered" evidence="4">
    <location>
        <begin position="94"/>
        <end position="120"/>
    </location>
</feature>
<dbReference type="PANTHER" id="PTHR33620">
    <property type="entry name" value="UREASE ACCESSORY PROTEIN F"/>
    <property type="match status" value="1"/>
</dbReference>
<comment type="caution">
    <text evidence="5">The sequence shown here is derived from an EMBL/GenBank/DDBJ whole genome shotgun (WGS) entry which is preliminary data.</text>
</comment>
<evidence type="ECO:0000256" key="3">
    <source>
        <dbReference type="ARBA" id="ARBA00046339"/>
    </source>
</evidence>
<dbReference type="PANTHER" id="PTHR33620:SF1">
    <property type="entry name" value="UREASE ACCESSORY PROTEIN F"/>
    <property type="match status" value="1"/>
</dbReference>
<evidence type="ECO:0000256" key="2">
    <source>
        <dbReference type="ARBA" id="ARBA00023186"/>
    </source>
</evidence>
<keyword evidence="1" id="KW-0996">Nickel insertion</keyword>
<dbReference type="InterPro" id="IPR002669">
    <property type="entry name" value="UreD"/>
</dbReference>
<name>A0AAD9D7C9_9STRA</name>
<dbReference type="GO" id="GO:0016151">
    <property type="term" value="F:nickel cation binding"/>
    <property type="evidence" value="ECO:0007669"/>
    <property type="project" value="InterPro"/>
</dbReference>
<organism evidence="5 6">
    <name type="scientific">Skeletonema marinoi</name>
    <dbReference type="NCBI Taxonomy" id="267567"/>
    <lineage>
        <taxon>Eukaryota</taxon>
        <taxon>Sar</taxon>
        <taxon>Stramenopiles</taxon>
        <taxon>Ochrophyta</taxon>
        <taxon>Bacillariophyta</taxon>
        <taxon>Coscinodiscophyceae</taxon>
        <taxon>Thalassiosirophycidae</taxon>
        <taxon>Thalassiosirales</taxon>
        <taxon>Skeletonemataceae</taxon>
        <taxon>Skeletonema</taxon>
        <taxon>Skeletonema marinoi-dohrnii complex</taxon>
    </lineage>
</organism>
<evidence type="ECO:0000313" key="5">
    <source>
        <dbReference type="EMBL" id="KAK1735493.1"/>
    </source>
</evidence>
<evidence type="ECO:0000256" key="1">
    <source>
        <dbReference type="ARBA" id="ARBA00022988"/>
    </source>
</evidence>
<evidence type="ECO:0000256" key="4">
    <source>
        <dbReference type="SAM" id="MobiDB-lite"/>
    </source>
</evidence>
<dbReference type="HAMAP" id="MF_01384">
    <property type="entry name" value="UreD"/>
    <property type="match status" value="1"/>
</dbReference>
<gene>
    <name evidence="5" type="ORF">QTG54_013656</name>
</gene>
<dbReference type="InterPro" id="IPR038277">
    <property type="entry name" value="UreF_sf"/>
</dbReference>
<comment type="similarity">
    <text evidence="3">Belongs to the UreF family.</text>
</comment>
<dbReference type="AlphaFoldDB" id="A0AAD9D7C9"/>
<feature type="compositionally biased region" description="Polar residues" evidence="4">
    <location>
        <begin position="98"/>
        <end position="107"/>
    </location>
</feature>
<proteinExistence type="inferred from homology"/>
<protein>
    <submittedName>
        <fullName evidence="5">Urease accessory protein D/F</fullName>
    </submittedName>
</protein>
<dbReference type="Pfam" id="PF01730">
    <property type="entry name" value="UreF"/>
    <property type="match status" value="1"/>
</dbReference>
<reference evidence="5" key="1">
    <citation type="submission" date="2023-06" db="EMBL/GenBank/DDBJ databases">
        <title>Survivors Of The Sea: Transcriptome response of Skeletonema marinoi to long-term dormancy.</title>
        <authorList>
            <person name="Pinder M.I.M."/>
            <person name="Kourtchenko O."/>
            <person name="Robertson E.K."/>
            <person name="Larsson T."/>
            <person name="Maumus F."/>
            <person name="Osuna-Cruz C.M."/>
            <person name="Vancaester E."/>
            <person name="Stenow R."/>
            <person name="Vandepoele K."/>
            <person name="Ploug H."/>
            <person name="Bruchert V."/>
            <person name="Godhe A."/>
            <person name="Topel M."/>
        </authorList>
    </citation>
    <scope>NUCLEOTIDE SEQUENCE</scope>
    <source>
        <strain evidence="5">R05AC</strain>
    </source>
</reference>
<dbReference type="Pfam" id="PF01774">
    <property type="entry name" value="UreD"/>
    <property type="match status" value="1"/>
</dbReference>
<accession>A0AAD9D7C9</accession>
<feature type="non-terminal residue" evidence="5">
    <location>
        <position position="800"/>
    </location>
</feature>
<keyword evidence="2" id="KW-0143">Chaperone</keyword>
<dbReference type="InterPro" id="IPR002639">
    <property type="entry name" value="UreF"/>
</dbReference>
<keyword evidence="6" id="KW-1185">Reference proteome</keyword>
<dbReference type="Proteomes" id="UP001224775">
    <property type="component" value="Unassembled WGS sequence"/>
</dbReference>